<evidence type="ECO:0000313" key="4">
    <source>
        <dbReference type="EMBL" id="SNB62911.1"/>
    </source>
</evidence>
<dbReference type="GO" id="GO:0016757">
    <property type="term" value="F:glycosyltransferase activity"/>
    <property type="evidence" value="ECO:0007669"/>
    <property type="project" value="InterPro"/>
</dbReference>
<evidence type="ECO:0000259" key="3">
    <source>
        <dbReference type="Pfam" id="PF13439"/>
    </source>
</evidence>
<keyword evidence="5" id="KW-1185">Reference proteome</keyword>
<reference evidence="5" key="1">
    <citation type="submission" date="2017-06" db="EMBL/GenBank/DDBJ databases">
        <authorList>
            <person name="Varghese N."/>
            <person name="Submissions S."/>
        </authorList>
    </citation>
    <scope>NUCLEOTIDE SEQUENCE [LARGE SCALE GENOMIC DNA]</scope>
    <source>
        <strain evidence="5">JAD2</strain>
    </source>
</reference>
<dbReference type="Pfam" id="PF00534">
    <property type="entry name" value="Glycos_transf_1"/>
    <property type="match status" value="1"/>
</dbReference>
<dbReference type="RefSeq" id="WP_088570872.1">
    <property type="nucleotide sequence ID" value="NZ_FYEK01000022.1"/>
</dbReference>
<dbReference type="SUPFAM" id="SSF53756">
    <property type="entry name" value="UDP-Glycosyltransferase/glycogen phosphorylase"/>
    <property type="match status" value="1"/>
</dbReference>
<proteinExistence type="predicted"/>
<dbReference type="PANTHER" id="PTHR46401:SF2">
    <property type="entry name" value="GLYCOSYLTRANSFERASE WBBK-RELATED"/>
    <property type="match status" value="1"/>
</dbReference>
<dbReference type="InParanoid" id="A0A212QTW5"/>
<evidence type="ECO:0000259" key="2">
    <source>
        <dbReference type="Pfam" id="PF00534"/>
    </source>
</evidence>
<evidence type="ECO:0000313" key="5">
    <source>
        <dbReference type="Proteomes" id="UP000197025"/>
    </source>
</evidence>
<dbReference type="InterPro" id="IPR001296">
    <property type="entry name" value="Glyco_trans_1"/>
</dbReference>
<sequence length="383" mass="42500">MARIVIDVTAAVRQGAGIGRYARELTRAILQAFPEHRYTLFYAGPVRFSLTWAQAPGLRLRAAPLPEKGMVWLWHRLSLPVPLELFTGVADLIYSPDFLLPPTLPGRRTLLTVHDLSFEVMPETLPAPLVAYLRRNVPRAVRRATHILADSEATRQDLIRLWGVPAEKITVLYSGVESRFRPVQDPALHARVRARYGLGPWPFILTVGTVQPRKNYPRLIEAFAALVREGIFPEGHLVIVGEKGWQAEGTFEAIRRSGMAERIHWLGFVDDADLPALYSAAAVFALVSRYEGFGLPALEAMACGTPVVASRVSSLPEVVGEAGVLVDPESVADIVRGLRAALEDPERRAALREAGLGRARRFTWEAAARQWHEIVLRLLNLEA</sequence>
<dbReference type="Proteomes" id="UP000197025">
    <property type="component" value="Unassembled WGS sequence"/>
</dbReference>
<feature type="domain" description="Glycosyl transferase family 1" evidence="2">
    <location>
        <begin position="202"/>
        <end position="355"/>
    </location>
</feature>
<dbReference type="EMBL" id="FYEK01000022">
    <property type="protein sequence ID" value="SNB62911.1"/>
    <property type="molecule type" value="Genomic_DNA"/>
</dbReference>
<dbReference type="Pfam" id="PF13439">
    <property type="entry name" value="Glyco_transf_4"/>
    <property type="match status" value="1"/>
</dbReference>
<accession>A0A212QTW5</accession>
<organism evidence="4 5">
    <name type="scientific">Thermoflexus hugenholtzii JAD2</name>
    <dbReference type="NCBI Taxonomy" id="877466"/>
    <lineage>
        <taxon>Bacteria</taxon>
        <taxon>Bacillati</taxon>
        <taxon>Chloroflexota</taxon>
        <taxon>Thermoflexia</taxon>
        <taxon>Thermoflexales</taxon>
        <taxon>Thermoflexaceae</taxon>
        <taxon>Thermoflexus</taxon>
    </lineage>
</organism>
<dbReference type="GO" id="GO:0009103">
    <property type="term" value="P:lipopolysaccharide biosynthetic process"/>
    <property type="evidence" value="ECO:0007669"/>
    <property type="project" value="TreeGrafter"/>
</dbReference>
<dbReference type="FunFam" id="3.40.50.2000:FF:000119">
    <property type="entry name" value="Glycosyl transferase group 1"/>
    <property type="match status" value="1"/>
</dbReference>
<dbReference type="CDD" id="cd03809">
    <property type="entry name" value="GT4_MtfB-like"/>
    <property type="match status" value="1"/>
</dbReference>
<feature type="domain" description="Glycosyltransferase subfamily 4-like N-terminal" evidence="3">
    <location>
        <begin position="17"/>
        <end position="177"/>
    </location>
</feature>
<gene>
    <name evidence="4" type="ORF">SAMN02746019_00006120</name>
</gene>
<dbReference type="InterPro" id="IPR028098">
    <property type="entry name" value="Glyco_trans_4-like_N"/>
</dbReference>
<dbReference type="AlphaFoldDB" id="A0A212QTW5"/>
<dbReference type="OrthoDB" id="9769555at2"/>
<dbReference type="Gene3D" id="3.40.50.2000">
    <property type="entry name" value="Glycogen Phosphorylase B"/>
    <property type="match status" value="2"/>
</dbReference>
<name>A0A212QTW5_9CHLR</name>
<evidence type="ECO:0000256" key="1">
    <source>
        <dbReference type="ARBA" id="ARBA00022679"/>
    </source>
</evidence>
<protein>
    <submittedName>
        <fullName evidence="4">Glycosyltransferase involved in cell wall bisynthesis</fullName>
    </submittedName>
</protein>
<dbReference type="PANTHER" id="PTHR46401">
    <property type="entry name" value="GLYCOSYLTRANSFERASE WBBK-RELATED"/>
    <property type="match status" value="1"/>
</dbReference>
<keyword evidence="1 4" id="KW-0808">Transferase</keyword>